<evidence type="ECO:0000313" key="1">
    <source>
        <dbReference type="EMBL" id="RZF36348.1"/>
    </source>
</evidence>
<protein>
    <submittedName>
        <fullName evidence="1">Uncharacterized protein</fullName>
    </submittedName>
</protein>
<reference evidence="1 3" key="1">
    <citation type="journal article" date="2017" name="Gigascience">
        <title>Genome sequence of the small brown planthopper, Laodelphax striatellus.</title>
        <authorList>
            <person name="Zhu J."/>
            <person name="Jiang F."/>
            <person name="Wang X."/>
            <person name="Yang P."/>
            <person name="Bao Y."/>
            <person name="Zhao W."/>
            <person name="Wang W."/>
            <person name="Lu H."/>
            <person name="Wang Q."/>
            <person name="Cui N."/>
            <person name="Li J."/>
            <person name="Chen X."/>
            <person name="Luo L."/>
            <person name="Yu J."/>
            <person name="Kang L."/>
            <person name="Cui F."/>
        </authorList>
    </citation>
    <scope>NUCLEOTIDE SEQUENCE [LARGE SCALE GENOMIC DNA]</scope>
    <source>
        <strain evidence="1">Lst14</strain>
        <tissue evidence="1">Whole body</tissue>
    </source>
</reference>
<evidence type="ECO:0000313" key="2">
    <source>
        <dbReference type="EMBL" id="RZF37858.1"/>
    </source>
</evidence>
<reference evidence="1" key="2">
    <citation type="submission" date="2019-02" db="EMBL/GenBank/DDBJ databases">
        <authorList>
            <person name="Zhu J."/>
            <person name="Jiang F."/>
            <person name="Wang X."/>
            <person name="Yang P."/>
            <person name="Bao Y."/>
            <person name="Zhao W."/>
            <person name="Wang W."/>
            <person name="Lu H."/>
            <person name="Wang Q."/>
            <person name="Cui N."/>
            <person name="Li J."/>
            <person name="Chen X."/>
            <person name="Luo L."/>
            <person name="Yu J."/>
            <person name="Kang L."/>
            <person name="Cui F."/>
        </authorList>
    </citation>
    <scope>NUCLEOTIDE SEQUENCE</scope>
    <source>
        <strain evidence="1">Lst14</strain>
        <tissue evidence="1">Whole body</tissue>
    </source>
</reference>
<dbReference type="AlphaFoldDB" id="A0A482WSA8"/>
<comment type="caution">
    <text evidence="1">The sequence shown here is derived from an EMBL/GenBank/DDBJ whole genome shotgun (WGS) entry which is preliminary data.</text>
</comment>
<dbReference type="EMBL" id="QKKF02026484">
    <property type="protein sequence ID" value="RZF36348.1"/>
    <property type="molecule type" value="Genomic_DNA"/>
</dbReference>
<keyword evidence="3" id="KW-1185">Reference proteome</keyword>
<name>A0A482WSA8_LAOST</name>
<dbReference type="Proteomes" id="UP000291343">
    <property type="component" value="Unassembled WGS sequence"/>
</dbReference>
<dbReference type="InParanoid" id="A0A482WSA8"/>
<evidence type="ECO:0000313" key="3">
    <source>
        <dbReference type="Proteomes" id="UP000291343"/>
    </source>
</evidence>
<sequence length="85" mass="9888">MRAVCIGRNDEHNEPPRRWHKIAFKLPPNWIICLLAAHAMPTANQRYSKGFQLLTAAYWHGKLRRIQHQTTFSSCESLCDISKLI</sequence>
<proteinExistence type="predicted"/>
<gene>
    <name evidence="1" type="ORF">LSTR_LSTR008829</name>
    <name evidence="2" type="ORF">LSTR_LSTR017576</name>
</gene>
<accession>A0A482WSA8</accession>
<organism evidence="1 3">
    <name type="scientific">Laodelphax striatellus</name>
    <name type="common">Small brown planthopper</name>
    <name type="synonym">Delphax striatella</name>
    <dbReference type="NCBI Taxonomy" id="195883"/>
    <lineage>
        <taxon>Eukaryota</taxon>
        <taxon>Metazoa</taxon>
        <taxon>Ecdysozoa</taxon>
        <taxon>Arthropoda</taxon>
        <taxon>Hexapoda</taxon>
        <taxon>Insecta</taxon>
        <taxon>Pterygota</taxon>
        <taxon>Neoptera</taxon>
        <taxon>Paraneoptera</taxon>
        <taxon>Hemiptera</taxon>
        <taxon>Auchenorrhyncha</taxon>
        <taxon>Fulgoroidea</taxon>
        <taxon>Delphacidae</taxon>
        <taxon>Criomorphinae</taxon>
        <taxon>Laodelphax</taxon>
    </lineage>
</organism>
<dbReference type="EMBL" id="QKKF02023063">
    <property type="protein sequence ID" value="RZF37858.1"/>
    <property type="molecule type" value="Genomic_DNA"/>
</dbReference>